<sequence length="182" mass="20412">MLLEIAIRILITLTKVLLLACLLFVLAGLLLPHKYHLKQQKTFLTAEAQQLSSLFDLQAWSQLMRLNRVKGTKDILISIPSTGVGAHATVQHQFGKAEITITKKDAHGIHFSLLINNEHTAAGQLTLTPRNDSITVHWHVTGVIHSTIFGGYMALYMEYYIHQLMISAFNNLQTELKLRAST</sequence>
<comment type="caution">
    <text evidence="2">The sequence shown here is derived from an EMBL/GenBank/DDBJ whole genome shotgun (WGS) entry which is preliminary data.</text>
</comment>
<keyword evidence="1" id="KW-0812">Transmembrane</keyword>
<dbReference type="EMBL" id="MKJU01000006">
    <property type="protein sequence ID" value="OHU92725.1"/>
    <property type="molecule type" value="Genomic_DNA"/>
</dbReference>
<keyword evidence="1" id="KW-1133">Transmembrane helix</keyword>
<dbReference type="STRING" id="1859457.BET10_04535"/>
<keyword evidence="3" id="KW-1185">Reference proteome</keyword>
<evidence type="ECO:0000313" key="2">
    <source>
        <dbReference type="EMBL" id="OHU92725.1"/>
    </source>
</evidence>
<accession>A0A1S1MV08</accession>
<dbReference type="Proteomes" id="UP000179786">
    <property type="component" value="Unassembled WGS sequence"/>
</dbReference>
<keyword evidence="1" id="KW-0472">Membrane</keyword>
<evidence type="ECO:0000256" key="1">
    <source>
        <dbReference type="SAM" id="Phobius"/>
    </source>
</evidence>
<reference evidence="2 3" key="1">
    <citation type="submission" date="2016-09" db="EMBL/GenBank/DDBJ databases">
        <title>Pseudoalteromonas amylolytica sp. nov., isolated from the surface seawater.</title>
        <authorList>
            <person name="Wu Y.-H."/>
            <person name="Cheng H."/>
            <person name="Jin X.-B."/>
            <person name="Wang C.-S."/>
            <person name="Xu X.-W."/>
        </authorList>
    </citation>
    <scope>NUCLEOTIDE SEQUENCE [LARGE SCALE GENOMIC DNA]</scope>
    <source>
        <strain evidence="2 3">JW1</strain>
    </source>
</reference>
<feature type="transmembrane region" description="Helical" evidence="1">
    <location>
        <begin position="6"/>
        <end position="31"/>
    </location>
</feature>
<dbReference type="AlphaFoldDB" id="A0A1S1MV08"/>
<organism evidence="2 3">
    <name type="scientific">Pseudoalteromonas amylolytica</name>
    <dbReference type="NCBI Taxonomy" id="1859457"/>
    <lineage>
        <taxon>Bacteria</taxon>
        <taxon>Pseudomonadati</taxon>
        <taxon>Pseudomonadota</taxon>
        <taxon>Gammaproteobacteria</taxon>
        <taxon>Alteromonadales</taxon>
        <taxon>Pseudoalteromonadaceae</taxon>
        <taxon>Pseudoalteromonas</taxon>
    </lineage>
</organism>
<gene>
    <name evidence="2" type="ORF">BET10_04535</name>
</gene>
<evidence type="ECO:0000313" key="3">
    <source>
        <dbReference type="Proteomes" id="UP000179786"/>
    </source>
</evidence>
<protein>
    <recommendedName>
        <fullName evidence="4">Polyketide cyclase</fullName>
    </recommendedName>
</protein>
<name>A0A1S1MV08_9GAMM</name>
<evidence type="ECO:0008006" key="4">
    <source>
        <dbReference type="Google" id="ProtNLM"/>
    </source>
</evidence>
<proteinExistence type="predicted"/>